<evidence type="ECO:0000256" key="5">
    <source>
        <dbReference type="SAM" id="MobiDB-lite"/>
    </source>
</evidence>
<accession>A0A1B9G8G3</accession>
<proteinExistence type="predicted"/>
<dbReference type="Gene3D" id="1.20.120.350">
    <property type="entry name" value="Voltage-gated potassium channels. Chain C"/>
    <property type="match status" value="1"/>
</dbReference>
<dbReference type="PANTHER" id="PTHR38483:SF1">
    <property type="entry name" value="ION TRANSPORT DOMAIN-CONTAINING PROTEIN"/>
    <property type="match status" value="1"/>
</dbReference>
<sequence>MPPQDQISPEDFEFDEETHNSSTLLNNQSNSMPSSTRSQYHLPASEQLRGVANRIIFSRYYILFYGAMMGLSFATLVISLIATHGNKCPPAVWHILEVVINVLMVLEVGTRWIAYGKKYPLTLLNIVDIILVLFCTVTLILVFKNPCGEGTRSEELLDTFLLIIRNTVQFLRLGSILRRSGHSLLNPPKPIDLSQAGQASLSLNLELDDDEELAAERQLSSGRTLRGTGSGGNGRYQRLNQDDGGDEEQRERVGTGVKNNQGREGLTQDDEEMWDRL</sequence>
<dbReference type="STRING" id="1296100.A0A1B9G8G3"/>
<reference evidence="8" key="1">
    <citation type="submission" date="2013-07" db="EMBL/GenBank/DDBJ databases">
        <title>The Genome Sequence of Cryptococcus bestiolae CBS10118.</title>
        <authorList>
            <consortium name="The Broad Institute Genome Sequencing Platform"/>
            <person name="Cuomo C."/>
            <person name="Litvintseva A."/>
            <person name="Chen Y."/>
            <person name="Heitman J."/>
            <person name="Sun S."/>
            <person name="Springer D."/>
            <person name="Dromer F."/>
            <person name="Young S.K."/>
            <person name="Zeng Q."/>
            <person name="Gargeya S."/>
            <person name="Fitzgerald M."/>
            <person name="Abouelleil A."/>
            <person name="Alvarado L."/>
            <person name="Berlin A.M."/>
            <person name="Chapman S.B."/>
            <person name="Dewar J."/>
            <person name="Goldberg J."/>
            <person name="Griggs A."/>
            <person name="Gujja S."/>
            <person name="Hansen M."/>
            <person name="Howarth C."/>
            <person name="Imamovic A."/>
            <person name="Larimer J."/>
            <person name="McCowan C."/>
            <person name="Murphy C."/>
            <person name="Pearson M."/>
            <person name="Priest M."/>
            <person name="Roberts A."/>
            <person name="Saif S."/>
            <person name="Shea T."/>
            <person name="Sykes S."/>
            <person name="Wortman J."/>
            <person name="Nusbaum C."/>
            <person name="Birren B."/>
        </authorList>
    </citation>
    <scope>NUCLEOTIDE SEQUENCE [LARGE SCALE GENOMIC DNA]</scope>
    <source>
        <strain evidence="8">CBS 10118</strain>
    </source>
</reference>
<comment type="subcellular location">
    <subcellularLocation>
        <location evidence="1">Membrane</location>
        <topology evidence="1">Multi-pass membrane protein</topology>
    </subcellularLocation>
</comment>
<evidence type="ECO:0000259" key="7">
    <source>
        <dbReference type="Pfam" id="PF00520"/>
    </source>
</evidence>
<dbReference type="GeneID" id="30206565"/>
<evidence type="ECO:0000256" key="4">
    <source>
        <dbReference type="ARBA" id="ARBA00023136"/>
    </source>
</evidence>
<dbReference type="VEuPathDB" id="FungiDB:I302_02166"/>
<evidence type="ECO:0000256" key="3">
    <source>
        <dbReference type="ARBA" id="ARBA00022989"/>
    </source>
</evidence>
<dbReference type="OrthoDB" id="429183at2759"/>
<feature type="region of interest" description="Disordered" evidence="5">
    <location>
        <begin position="18"/>
        <end position="38"/>
    </location>
</feature>
<dbReference type="Pfam" id="PF00520">
    <property type="entry name" value="Ion_trans"/>
    <property type="match status" value="1"/>
</dbReference>
<feature type="region of interest" description="Disordered" evidence="5">
    <location>
        <begin position="217"/>
        <end position="277"/>
    </location>
</feature>
<dbReference type="EMBL" id="CP144542">
    <property type="protein sequence ID" value="WVW81471.1"/>
    <property type="molecule type" value="Genomic_DNA"/>
</dbReference>
<feature type="transmembrane region" description="Helical" evidence="6">
    <location>
        <begin position="121"/>
        <end position="143"/>
    </location>
</feature>
<reference evidence="9" key="2">
    <citation type="submission" date="2013-07" db="EMBL/GenBank/DDBJ databases">
        <authorList>
            <consortium name="The Broad Institute Genome Sequencing Platform"/>
            <person name="Cuomo C."/>
            <person name="Litvintseva A."/>
            <person name="Chen Y."/>
            <person name="Heitman J."/>
            <person name="Sun S."/>
            <person name="Springer D."/>
            <person name="Dromer F."/>
            <person name="Young S.K."/>
            <person name="Zeng Q."/>
            <person name="Gargeya S."/>
            <person name="Fitzgerald M."/>
            <person name="Abouelleil A."/>
            <person name="Alvarado L."/>
            <person name="Berlin A.M."/>
            <person name="Chapman S.B."/>
            <person name="Dewar J."/>
            <person name="Goldberg J."/>
            <person name="Griggs A."/>
            <person name="Gujja S."/>
            <person name="Hansen M."/>
            <person name="Howarth C."/>
            <person name="Imamovic A."/>
            <person name="Larimer J."/>
            <person name="McCowan C."/>
            <person name="Murphy C."/>
            <person name="Pearson M."/>
            <person name="Priest M."/>
            <person name="Roberts A."/>
            <person name="Saif S."/>
            <person name="Shea T."/>
            <person name="Sykes S."/>
            <person name="Wortman J."/>
            <person name="Nusbaum C."/>
            <person name="Birren B."/>
        </authorList>
    </citation>
    <scope>NUCLEOTIDE SEQUENCE</scope>
    <source>
        <strain evidence="9">CBS 10118</strain>
    </source>
</reference>
<evidence type="ECO:0000313" key="8">
    <source>
        <dbReference type="EMBL" id="OCF27325.1"/>
    </source>
</evidence>
<dbReference type="PANTHER" id="PTHR38483">
    <property type="entry name" value="CHROMOSOME 1, WHOLE GENOME SHOTGUN SEQUENCE"/>
    <property type="match status" value="1"/>
</dbReference>
<dbReference type="Proteomes" id="UP000092730">
    <property type="component" value="Chromosome 2"/>
</dbReference>
<dbReference type="GO" id="GO:0005216">
    <property type="term" value="F:monoatomic ion channel activity"/>
    <property type="evidence" value="ECO:0007669"/>
    <property type="project" value="InterPro"/>
</dbReference>
<organism evidence="8">
    <name type="scientific">Kwoniella bestiolae CBS 10118</name>
    <dbReference type="NCBI Taxonomy" id="1296100"/>
    <lineage>
        <taxon>Eukaryota</taxon>
        <taxon>Fungi</taxon>
        <taxon>Dikarya</taxon>
        <taxon>Basidiomycota</taxon>
        <taxon>Agaricomycotina</taxon>
        <taxon>Tremellomycetes</taxon>
        <taxon>Tremellales</taxon>
        <taxon>Cryptococcaceae</taxon>
        <taxon>Kwoniella</taxon>
    </lineage>
</organism>
<protein>
    <recommendedName>
        <fullName evidence="7">Ion transport domain-containing protein</fullName>
    </recommendedName>
</protein>
<dbReference type="InterPro" id="IPR005821">
    <property type="entry name" value="Ion_trans_dom"/>
</dbReference>
<feature type="domain" description="Ion transport" evidence="7">
    <location>
        <begin position="64"/>
        <end position="178"/>
    </location>
</feature>
<evidence type="ECO:0000313" key="9">
    <source>
        <dbReference type="EMBL" id="WVW81471.1"/>
    </source>
</evidence>
<evidence type="ECO:0000256" key="6">
    <source>
        <dbReference type="SAM" id="Phobius"/>
    </source>
</evidence>
<dbReference type="KEGG" id="kbi:30206565"/>
<evidence type="ECO:0000256" key="2">
    <source>
        <dbReference type="ARBA" id="ARBA00022692"/>
    </source>
</evidence>
<keyword evidence="3 6" id="KW-1133">Transmembrane helix</keyword>
<feature type="compositionally biased region" description="Acidic residues" evidence="5">
    <location>
        <begin position="267"/>
        <end position="277"/>
    </location>
</feature>
<feature type="transmembrane region" description="Helical" evidence="6">
    <location>
        <begin position="62"/>
        <end position="85"/>
    </location>
</feature>
<name>A0A1B9G8G3_9TREE</name>
<dbReference type="InterPro" id="IPR027359">
    <property type="entry name" value="Volt_channel_dom_sf"/>
</dbReference>
<keyword evidence="10" id="KW-1185">Reference proteome</keyword>
<reference evidence="9" key="4">
    <citation type="submission" date="2024-02" db="EMBL/GenBank/DDBJ databases">
        <title>Comparative genomics of Cryptococcus and Kwoniella reveals pathogenesis evolution and contrasting modes of karyotype evolution via chromosome fusion or intercentromeric recombination.</title>
        <authorList>
            <person name="Coelho M.A."/>
            <person name="David-Palma M."/>
            <person name="Shea T."/>
            <person name="Bowers K."/>
            <person name="McGinley-Smith S."/>
            <person name="Mohammad A.W."/>
            <person name="Gnirke A."/>
            <person name="Yurkov A.M."/>
            <person name="Nowrousian M."/>
            <person name="Sun S."/>
            <person name="Cuomo C.A."/>
            <person name="Heitman J."/>
        </authorList>
    </citation>
    <scope>NUCLEOTIDE SEQUENCE</scope>
    <source>
        <strain evidence="9">CBS 10118</strain>
    </source>
</reference>
<keyword evidence="4 6" id="KW-0472">Membrane</keyword>
<keyword evidence="2 6" id="KW-0812">Transmembrane</keyword>
<feature type="compositionally biased region" description="Low complexity" evidence="5">
    <location>
        <begin position="20"/>
        <end position="31"/>
    </location>
</feature>
<feature type="transmembrane region" description="Helical" evidence="6">
    <location>
        <begin position="91"/>
        <end position="109"/>
    </location>
</feature>
<dbReference type="GO" id="GO:0016020">
    <property type="term" value="C:membrane"/>
    <property type="evidence" value="ECO:0007669"/>
    <property type="project" value="UniProtKB-SubCell"/>
</dbReference>
<dbReference type="EMBL" id="KI894019">
    <property type="protein sequence ID" value="OCF27325.1"/>
    <property type="molecule type" value="Genomic_DNA"/>
</dbReference>
<dbReference type="RefSeq" id="XP_019048395.1">
    <property type="nucleotide sequence ID" value="XM_019188833.1"/>
</dbReference>
<evidence type="ECO:0000313" key="10">
    <source>
        <dbReference type="Proteomes" id="UP000092730"/>
    </source>
</evidence>
<reference evidence="8" key="3">
    <citation type="submission" date="2014-01" db="EMBL/GenBank/DDBJ databases">
        <title>Evolution of pathogenesis and genome organization in the Tremellales.</title>
        <authorList>
            <person name="Cuomo C."/>
            <person name="Litvintseva A."/>
            <person name="Heitman J."/>
            <person name="Chen Y."/>
            <person name="Sun S."/>
            <person name="Springer D."/>
            <person name="Dromer F."/>
            <person name="Young S."/>
            <person name="Zeng Q."/>
            <person name="Chapman S."/>
            <person name="Gujja S."/>
            <person name="Saif S."/>
            <person name="Birren B."/>
        </authorList>
    </citation>
    <scope>NUCLEOTIDE SEQUENCE</scope>
    <source>
        <strain evidence="8">CBS 10118</strain>
    </source>
</reference>
<dbReference type="SUPFAM" id="SSF81324">
    <property type="entry name" value="Voltage-gated potassium channels"/>
    <property type="match status" value="1"/>
</dbReference>
<gene>
    <name evidence="8" type="ORF">I302_02166</name>
    <name evidence="9" type="ORF">I302_103465</name>
</gene>
<evidence type="ECO:0000256" key="1">
    <source>
        <dbReference type="ARBA" id="ARBA00004141"/>
    </source>
</evidence>
<dbReference type="AlphaFoldDB" id="A0A1B9G8G3"/>